<feature type="domain" description="Thioester reductase (TE)" evidence="2">
    <location>
        <begin position="2"/>
        <end position="99"/>
    </location>
</feature>
<dbReference type="EMBL" id="RDQH01000338">
    <property type="protein sequence ID" value="RXH81256.1"/>
    <property type="molecule type" value="Genomic_DNA"/>
</dbReference>
<dbReference type="Gene3D" id="3.40.50.720">
    <property type="entry name" value="NAD(P)-binding Rossmann-like Domain"/>
    <property type="match status" value="1"/>
</dbReference>
<accession>A0A498ICS0</accession>
<comment type="caution">
    <text evidence="3">The sequence shown here is derived from an EMBL/GenBank/DDBJ whole genome shotgun (WGS) entry which is preliminary data.</text>
</comment>
<dbReference type="GO" id="GO:0010345">
    <property type="term" value="P:suberin biosynthetic process"/>
    <property type="evidence" value="ECO:0007669"/>
    <property type="project" value="TreeGrafter"/>
</dbReference>
<keyword evidence="1" id="KW-0521">NADP</keyword>
<protein>
    <recommendedName>
        <fullName evidence="1">Fatty acyl-CoA reductase</fullName>
        <ecNumber evidence="1">1.2.1.84</ecNumber>
    </recommendedName>
</protein>
<dbReference type="GO" id="GO:0035336">
    <property type="term" value="P:long-chain fatty-acyl-CoA metabolic process"/>
    <property type="evidence" value="ECO:0007669"/>
    <property type="project" value="TreeGrafter"/>
</dbReference>
<dbReference type="AlphaFoldDB" id="A0A498ICS0"/>
<evidence type="ECO:0000259" key="2">
    <source>
        <dbReference type="Pfam" id="PF07993"/>
    </source>
</evidence>
<organism evidence="3 4">
    <name type="scientific">Malus domestica</name>
    <name type="common">Apple</name>
    <name type="synonym">Pyrus malus</name>
    <dbReference type="NCBI Taxonomy" id="3750"/>
    <lineage>
        <taxon>Eukaryota</taxon>
        <taxon>Viridiplantae</taxon>
        <taxon>Streptophyta</taxon>
        <taxon>Embryophyta</taxon>
        <taxon>Tracheophyta</taxon>
        <taxon>Spermatophyta</taxon>
        <taxon>Magnoliopsida</taxon>
        <taxon>eudicotyledons</taxon>
        <taxon>Gunneridae</taxon>
        <taxon>Pentapetalae</taxon>
        <taxon>rosids</taxon>
        <taxon>fabids</taxon>
        <taxon>Rosales</taxon>
        <taxon>Rosaceae</taxon>
        <taxon>Amygdaloideae</taxon>
        <taxon>Maleae</taxon>
        <taxon>Malus</taxon>
    </lineage>
</organism>
<keyword evidence="1" id="KW-0444">Lipid biosynthesis</keyword>
<dbReference type="InterPro" id="IPR036291">
    <property type="entry name" value="NAD(P)-bd_dom_sf"/>
</dbReference>
<dbReference type="GO" id="GO:0080019">
    <property type="term" value="F:alcohol-forming very long-chain fatty acyl-CoA reductase activity"/>
    <property type="evidence" value="ECO:0007669"/>
    <property type="project" value="InterPro"/>
</dbReference>
<dbReference type="Pfam" id="PF07993">
    <property type="entry name" value="NAD_binding_4"/>
    <property type="match status" value="1"/>
</dbReference>
<keyword evidence="1" id="KW-0560">Oxidoreductase</keyword>
<evidence type="ECO:0000256" key="1">
    <source>
        <dbReference type="RuleBase" id="RU363097"/>
    </source>
</evidence>
<reference evidence="3 4" key="1">
    <citation type="submission" date="2018-10" db="EMBL/GenBank/DDBJ databases">
        <title>A high-quality apple genome assembly.</title>
        <authorList>
            <person name="Hu J."/>
        </authorList>
    </citation>
    <scope>NUCLEOTIDE SEQUENCE [LARGE SCALE GENOMIC DNA]</scope>
    <source>
        <strain evidence="4">cv. HFTH1</strain>
        <tissue evidence="3">Young leaf</tissue>
    </source>
</reference>
<dbReference type="EC" id="1.2.1.84" evidence="1"/>
<proteinExistence type="inferred from homology"/>
<sequence>MKELGLERARKYGWQDTYMFTKAMGEMMINNMKGDIPVVIIRLSVIESTCKEPFPGWMEVNRMMHLIVLHYGKGQLTGFLVDPNGVLNVVLADMVANAILAVIANHGMAQKQDIKIYQITSSVTNPLDFQELSELLYEHYNSSLCIDAKGRPI</sequence>
<gene>
    <name evidence="3" type="ORF">DVH24_005170</name>
</gene>
<dbReference type="InterPro" id="IPR013120">
    <property type="entry name" value="FAR_NAD-bd"/>
</dbReference>
<comment type="catalytic activity">
    <reaction evidence="1">
        <text>a long-chain fatty acyl-CoA + 2 NADPH + 2 H(+) = a long-chain primary fatty alcohol + 2 NADP(+) + CoA</text>
        <dbReference type="Rhea" id="RHEA:52716"/>
        <dbReference type="ChEBI" id="CHEBI:15378"/>
        <dbReference type="ChEBI" id="CHEBI:57287"/>
        <dbReference type="ChEBI" id="CHEBI:57783"/>
        <dbReference type="ChEBI" id="CHEBI:58349"/>
        <dbReference type="ChEBI" id="CHEBI:77396"/>
        <dbReference type="ChEBI" id="CHEBI:83139"/>
        <dbReference type="EC" id="1.2.1.84"/>
    </reaction>
</comment>
<dbReference type="GO" id="GO:0102965">
    <property type="term" value="F:alcohol-forming long-chain fatty acyl-CoA reductase activity"/>
    <property type="evidence" value="ECO:0007669"/>
    <property type="project" value="UniProtKB-EC"/>
</dbReference>
<comment type="function">
    <text evidence="1">Catalyzes the reduction of fatty acyl-CoA to fatty alcohols.</text>
</comment>
<dbReference type="PANTHER" id="PTHR11011:SF45">
    <property type="entry name" value="FATTY ACYL-COA REDUCTASE CG8306-RELATED"/>
    <property type="match status" value="1"/>
</dbReference>
<keyword evidence="1" id="KW-0443">Lipid metabolism</keyword>
<dbReference type="PANTHER" id="PTHR11011">
    <property type="entry name" value="MALE STERILITY PROTEIN 2-RELATED"/>
    <property type="match status" value="1"/>
</dbReference>
<evidence type="ECO:0000313" key="4">
    <source>
        <dbReference type="Proteomes" id="UP000290289"/>
    </source>
</evidence>
<dbReference type="Proteomes" id="UP000290289">
    <property type="component" value="Chromosome 12"/>
</dbReference>
<keyword evidence="4" id="KW-1185">Reference proteome</keyword>
<comment type="similarity">
    <text evidence="1">Belongs to the fatty acyl-CoA reductase family.</text>
</comment>
<evidence type="ECO:0000313" key="3">
    <source>
        <dbReference type="EMBL" id="RXH81256.1"/>
    </source>
</evidence>
<name>A0A498ICS0_MALDO</name>
<dbReference type="InterPro" id="IPR026055">
    <property type="entry name" value="FAR"/>
</dbReference>
<dbReference type="STRING" id="3750.A0A498ICS0"/>
<dbReference type="SUPFAM" id="SSF51735">
    <property type="entry name" value="NAD(P)-binding Rossmann-fold domains"/>
    <property type="match status" value="1"/>
</dbReference>